<name>A0AAN9QTJ3_PHACN</name>
<feature type="chain" id="PRO_5042948767" evidence="1">
    <location>
        <begin position="27"/>
        <end position="98"/>
    </location>
</feature>
<dbReference type="Proteomes" id="UP001374584">
    <property type="component" value="Unassembled WGS sequence"/>
</dbReference>
<keyword evidence="3" id="KW-1185">Reference proteome</keyword>
<protein>
    <submittedName>
        <fullName evidence="2">Uncharacterized protein</fullName>
    </submittedName>
</protein>
<proteinExistence type="predicted"/>
<evidence type="ECO:0000313" key="2">
    <source>
        <dbReference type="EMBL" id="KAK7342678.1"/>
    </source>
</evidence>
<gene>
    <name evidence="2" type="ORF">VNO80_25634</name>
</gene>
<reference evidence="2 3" key="1">
    <citation type="submission" date="2024-01" db="EMBL/GenBank/DDBJ databases">
        <title>The genomes of 5 underutilized Papilionoideae crops provide insights into root nodulation and disease resistanc.</title>
        <authorList>
            <person name="Jiang F."/>
        </authorList>
    </citation>
    <scope>NUCLEOTIDE SEQUENCE [LARGE SCALE GENOMIC DNA]</scope>
    <source>
        <strain evidence="2">JINMINGXINNONG_FW02</strain>
        <tissue evidence="2">Leaves</tissue>
    </source>
</reference>
<keyword evidence="1" id="KW-0732">Signal</keyword>
<evidence type="ECO:0000256" key="1">
    <source>
        <dbReference type="SAM" id="SignalP"/>
    </source>
</evidence>
<comment type="caution">
    <text evidence="2">The sequence shown here is derived from an EMBL/GenBank/DDBJ whole genome shotgun (WGS) entry which is preliminary data.</text>
</comment>
<dbReference type="PROSITE" id="PS51257">
    <property type="entry name" value="PROKAR_LIPOPROTEIN"/>
    <property type="match status" value="1"/>
</dbReference>
<feature type="signal peptide" evidence="1">
    <location>
        <begin position="1"/>
        <end position="26"/>
    </location>
</feature>
<evidence type="ECO:0000313" key="3">
    <source>
        <dbReference type="Proteomes" id="UP001374584"/>
    </source>
</evidence>
<organism evidence="2 3">
    <name type="scientific">Phaseolus coccineus</name>
    <name type="common">Scarlet runner bean</name>
    <name type="synonym">Phaseolus multiflorus</name>
    <dbReference type="NCBI Taxonomy" id="3886"/>
    <lineage>
        <taxon>Eukaryota</taxon>
        <taxon>Viridiplantae</taxon>
        <taxon>Streptophyta</taxon>
        <taxon>Embryophyta</taxon>
        <taxon>Tracheophyta</taxon>
        <taxon>Spermatophyta</taxon>
        <taxon>Magnoliopsida</taxon>
        <taxon>eudicotyledons</taxon>
        <taxon>Gunneridae</taxon>
        <taxon>Pentapetalae</taxon>
        <taxon>rosids</taxon>
        <taxon>fabids</taxon>
        <taxon>Fabales</taxon>
        <taxon>Fabaceae</taxon>
        <taxon>Papilionoideae</taxon>
        <taxon>50 kb inversion clade</taxon>
        <taxon>NPAAA clade</taxon>
        <taxon>indigoferoid/millettioid clade</taxon>
        <taxon>Phaseoleae</taxon>
        <taxon>Phaseolus</taxon>
    </lineage>
</organism>
<sequence length="98" mass="10720">MEITKGSSIIIAVLLFVSCLSLQANAYYYRQCSTKGTRCYGKYIRCPNECPSSESTDPKAKVANQTAMHQDQVAMTLVSLVGMGECSTSTERPMNTLP</sequence>
<dbReference type="AlphaFoldDB" id="A0AAN9QTJ3"/>
<dbReference type="EMBL" id="JAYMYR010000009">
    <property type="protein sequence ID" value="KAK7342678.1"/>
    <property type="molecule type" value="Genomic_DNA"/>
</dbReference>
<accession>A0AAN9QTJ3</accession>